<evidence type="ECO:0000256" key="3">
    <source>
        <dbReference type="SAM" id="MobiDB-lite"/>
    </source>
</evidence>
<comment type="caution">
    <text evidence="5">The sequence shown here is derived from an EMBL/GenBank/DDBJ whole genome shotgun (WGS) entry which is preliminary data.</text>
</comment>
<feature type="domain" description="Transcription factor MYC/MYB N-terminal" evidence="4">
    <location>
        <begin position="83"/>
        <end position="185"/>
    </location>
</feature>
<dbReference type="Pfam" id="PF14215">
    <property type="entry name" value="bHLH-MYC_N"/>
    <property type="match status" value="2"/>
</dbReference>
<keyword evidence="1" id="KW-0805">Transcription regulation</keyword>
<organism evidence="5 6">
    <name type="scientific">Ceratopteris richardii</name>
    <name type="common">Triangle waterfern</name>
    <dbReference type="NCBI Taxonomy" id="49495"/>
    <lineage>
        <taxon>Eukaryota</taxon>
        <taxon>Viridiplantae</taxon>
        <taxon>Streptophyta</taxon>
        <taxon>Embryophyta</taxon>
        <taxon>Tracheophyta</taxon>
        <taxon>Polypodiopsida</taxon>
        <taxon>Polypodiidae</taxon>
        <taxon>Polypodiales</taxon>
        <taxon>Pteridineae</taxon>
        <taxon>Pteridaceae</taxon>
        <taxon>Parkerioideae</taxon>
        <taxon>Ceratopteris</taxon>
    </lineage>
</organism>
<accession>A0A8T2T5N2</accession>
<keyword evidence="2" id="KW-0804">Transcription</keyword>
<dbReference type="PANTHER" id="PTHR46633:SF3">
    <property type="entry name" value="SERINE_THREONINE-PROTEIN KINASE WNK (WITH NO LYSINE)-LIKE PROTEIN"/>
    <property type="match status" value="1"/>
</dbReference>
<proteinExistence type="predicted"/>
<evidence type="ECO:0000259" key="4">
    <source>
        <dbReference type="Pfam" id="PF14215"/>
    </source>
</evidence>
<evidence type="ECO:0000313" key="5">
    <source>
        <dbReference type="EMBL" id="KAH7405344.1"/>
    </source>
</evidence>
<reference evidence="5" key="1">
    <citation type="submission" date="2021-08" db="EMBL/GenBank/DDBJ databases">
        <title>WGS assembly of Ceratopteris richardii.</title>
        <authorList>
            <person name="Marchant D.B."/>
            <person name="Chen G."/>
            <person name="Jenkins J."/>
            <person name="Shu S."/>
            <person name="Leebens-Mack J."/>
            <person name="Grimwood J."/>
            <person name="Schmutz J."/>
            <person name="Soltis P."/>
            <person name="Soltis D."/>
            <person name="Chen Z.-H."/>
        </authorList>
    </citation>
    <scope>NUCLEOTIDE SEQUENCE</scope>
    <source>
        <strain evidence="5">Whitten #5841</strain>
        <tissue evidence="5">Leaf</tissue>
    </source>
</reference>
<sequence length="388" mass="43138">MEANNGGGFYRFPLCSHLLQQSLRSFCTDSQWTYAVFWRILPRNFPPPKWEIGGYLDRTKANKRNWILVWEDGFCDFAKANATAGLQPDQFFKMSHEVYNYGEGLMGKISAENGHKWVHKDPSQADSTPSWQNTIDPQPRTWEPQFKAGIQSIVVIAVREGLVQLGSTQKIPEDVNFVALLQTKFNGLLVSLSASAPTSPLQGMLRENKGMEGKRHEQQQAVQRNLERQMSWNGSMVLNPTCQQVHKGSLNAQQHLNPSATIMPSMNSLQALLSKLPAVTSPPSSQISQINTSNLDASNANLSLPYHASPLIRSLSAPQGDFWFNEAASMSPSSSNMPVHLSASASSDPNLRHQRDLSSHVQQDAFMRIDSGSLNAEEYTYMNDLMGG</sequence>
<evidence type="ECO:0000313" key="6">
    <source>
        <dbReference type="Proteomes" id="UP000825935"/>
    </source>
</evidence>
<dbReference type="InterPro" id="IPR025610">
    <property type="entry name" value="MYC/MYB_N"/>
</dbReference>
<feature type="region of interest" description="Disordered" evidence="3">
    <location>
        <begin position="334"/>
        <end position="359"/>
    </location>
</feature>
<feature type="domain" description="Transcription factor MYC/MYB N-terminal" evidence="4">
    <location>
        <begin position="19"/>
        <end position="78"/>
    </location>
</feature>
<protein>
    <recommendedName>
        <fullName evidence="4">Transcription factor MYC/MYB N-terminal domain-containing protein</fullName>
    </recommendedName>
</protein>
<dbReference type="Proteomes" id="UP000825935">
    <property type="component" value="Chromosome 15"/>
</dbReference>
<dbReference type="OMA" id="HEMDART"/>
<gene>
    <name evidence="5" type="ORF">KP509_15G066700</name>
</gene>
<dbReference type="OrthoDB" id="1908573at2759"/>
<keyword evidence="6" id="KW-1185">Reference proteome</keyword>
<evidence type="ECO:0000256" key="2">
    <source>
        <dbReference type="ARBA" id="ARBA00023163"/>
    </source>
</evidence>
<dbReference type="PANTHER" id="PTHR46633">
    <property type="entry name" value="TRANSCRIPTION FACTOR MYC/MYB-RELATED"/>
    <property type="match status" value="1"/>
</dbReference>
<dbReference type="EMBL" id="CM035420">
    <property type="protein sequence ID" value="KAH7405344.1"/>
    <property type="molecule type" value="Genomic_DNA"/>
</dbReference>
<dbReference type="AlphaFoldDB" id="A0A8T2T5N2"/>
<name>A0A8T2T5N2_CERRI</name>
<evidence type="ECO:0000256" key="1">
    <source>
        <dbReference type="ARBA" id="ARBA00023015"/>
    </source>
</evidence>